<gene>
    <name evidence="1" type="ORF">AAFF_G00165000</name>
</gene>
<evidence type="ECO:0000313" key="1">
    <source>
        <dbReference type="EMBL" id="KAJ8386903.1"/>
    </source>
</evidence>
<name>A0AAD7RM86_9TELE</name>
<dbReference type="AlphaFoldDB" id="A0AAD7RM86"/>
<protein>
    <submittedName>
        <fullName evidence="1">Uncharacterized protein</fullName>
    </submittedName>
</protein>
<reference evidence="1" key="1">
    <citation type="journal article" date="2023" name="Science">
        <title>Genome structures resolve the early diversification of teleost fishes.</title>
        <authorList>
            <person name="Parey E."/>
            <person name="Louis A."/>
            <person name="Montfort J."/>
            <person name="Bouchez O."/>
            <person name="Roques C."/>
            <person name="Iampietro C."/>
            <person name="Lluch J."/>
            <person name="Castinel A."/>
            <person name="Donnadieu C."/>
            <person name="Desvignes T."/>
            <person name="Floi Bucao C."/>
            <person name="Jouanno E."/>
            <person name="Wen M."/>
            <person name="Mejri S."/>
            <person name="Dirks R."/>
            <person name="Jansen H."/>
            <person name="Henkel C."/>
            <person name="Chen W.J."/>
            <person name="Zahm M."/>
            <person name="Cabau C."/>
            <person name="Klopp C."/>
            <person name="Thompson A.W."/>
            <person name="Robinson-Rechavi M."/>
            <person name="Braasch I."/>
            <person name="Lecointre G."/>
            <person name="Bobe J."/>
            <person name="Postlethwait J.H."/>
            <person name="Berthelot C."/>
            <person name="Roest Crollius H."/>
            <person name="Guiguen Y."/>
        </authorList>
    </citation>
    <scope>NUCLEOTIDE SEQUENCE</scope>
    <source>
        <strain evidence="1">NC1722</strain>
    </source>
</reference>
<sequence length="67" mass="7220">MDAAAASELRTPDSYYRVALWNSRQHKTTMADNSPYNGGGGSALTDNTVSPVAARALIPDTTRTCRF</sequence>
<organism evidence="1 2">
    <name type="scientific">Aldrovandia affinis</name>
    <dbReference type="NCBI Taxonomy" id="143900"/>
    <lineage>
        <taxon>Eukaryota</taxon>
        <taxon>Metazoa</taxon>
        <taxon>Chordata</taxon>
        <taxon>Craniata</taxon>
        <taxon>Vertebrata</taxon>
        <taxon>Euteleostomi</taxon>
        <taxon>Actinopterygii</taxon>
        <taxon>Neopterygii</taxon>
        <taxon>Teleostei</taxon>
        <taxon>Notacanthiformes</taxon>
        <taxon>Halosauridae</taxon>
        <taxon>Aldrovandia</taxon>
    </lineage>
</organism>
<keyword evidence="2" id="KW-1185">Reference proteome</keyword>
<dbReference type="Proteomes" id="UP001221898">
    <property type="component" value="Unassembled WGS sequence"/>
</dbReference>
<comment type="caution">
    <text evidence="1">The sequence shown here is derived from an EMBL/GenBank/DDBJ whole genome shotgun (WGS) entry which is preliminary data.</text>
</comment>
<dbReference type="EMBL" id="JAINUG010000220">
    <property type="protein sequence ID" value="KAJ8386903.1"/>
    <property type="molecule type" value="Genomic_DNA"/>
</dbReference>
<evidence type="ECO:0000313" key="2">
    <source>
        <dbReference type="Proteomes" id="UP001221898"/>
    </source>
</evidence>
<proteinExistence type="predicted"/>
<accession>A0AAD7RM86</accession>